<gene>
    <name evidence="1" type="ORF">P8625_05995</name>
</gene>
<dbReference type="EMBL" id="CP122539">
    <property type="protein sequence ID" value="WGH76705.1"/>
    <property type="molecule type" value="Genomic_DNA"/>
</dbReference>
<keyword evidence="2" id="KW-1185">Reference proteome</keyword>
<name>A0ABY8L5N4_9FLAO</name>
<organism evidence="1 2">
    <name type="scientific">Tenacibaculum tangerinum</name>
    <dbReference type="NCBI Taxonomy" id="3038772"/>
    <lineage>
        <taxon>Bacteria</taxon>
        <taxon>Pseudomonadati</taxon>
        <taxon>Bacteroidota</taxon>
        <taxon>Flavobacteriia</taxon>
        <taxon>Flavobacteriales</taxon>
        <taxon>Flavobacteriaceae</taxon>
        <taxon>Tenacibaculum</taxon>
    </lineage>
</organism>
<evidence type="ECO:0000313" key="2">
    <source>
        <dbReference type="Proteomes" id="UP001232001"/>
    </source>
</evidence>
<dbReference type="Proteomes" id="UP001232001">
    <property type="component" value="Chromosome"/>
</dbReference>
<evidence type="ECO:0000313" key="1">
    <source>
        <dbReference type="EMBL" id="WGH76705.1"/>
    </source>
</evidence>
<protein>
    <submittedName>
        <fullName evidence="1">Uncharacterized protein</fullName>
    </submittedName>
</protein>
<dbReference type="RefSeq" id="WP_279652568.1">
    <property type="nucleotide sequence ID" value="NZ_CP122539.1"/>
</dbReference>
<reference evidence="1 2" key="1">
    <citation type="submission" date="2023-04" db="EMBL/GenBank/DDBJ databases">
        <title>Tenacibaculum tangerinum sp. nov., isolated from sea tidal flat of South Korea.</title>
        <authorList>
            <person name="Lee S.H."/>
            <person name="Kim J.-J."/>
        </authorList>
    </citation>
    <scope>NUCLEOTIDE SEQUENCE [LARGE SCALE GENOMIC DNA]</scope>
    <source>
        <strain evidence="1 2">GRR-S3-23</strain>
    </source>
</reference>
<sequence length="230" mass="27676">MNKDDIKSKLIKENWDLISSTFDKALKEFKKCKQKGGVDNEWKYNTVIDVLLEEWNRIYPNYVLLPIQEELRKLFFKVQSKEFETEKNISSVIDVFCVWYYNCQYFYIFIEPFNLSEQHEENPRFEINTNNENLLLLEIFASIWDEISSIEDPESGEFWELDLPEFYDTELNLLHFFVSKCWNDVKTITKTTVKAIMNESTGAGEIYYLDENRYLKDEDEWKKLTTHNKI</sequence>
<proteinExistence type="predicted"/>
<accession>A0ABY8L5N4</accession>